<reference evidence="1" key="1">
    <citation type="submission" date="2022-10" db="EMBL/GenBank/DDBJ databases">
        <title>Comparative genomic study of S. anginosus.</title>
        <authorList>
            <person name="Prasad A."/>
            <person name="Ene A."/>
            <person name="Jablonska S."/>
            <person name="Du J."/>
            <person name="Wolfe A.J."/>
            <person name="Putonti C."/>
        </authorList>
    </citation>
    <scope>NUCLEOTIDE SEQUENCE</scope>
    <source>
        <strain evidence="1">UMB6888</strain>
    </source>
</reference>
<dbReference type="AlphaFoldDB" id="A0AAW5TE71"/>
<sequence>MKEYIVELLSENKTLKFYFSDSSYIICTKFVKDISENVIEVVVENSIISHIINLNNVQYIEVS</sequence>
<evidence type="ECO:0000313" key="2">
    <source>
        <dbReference type="Proteomes" id="UP001208853"/>
    </source>
</evidence>
<evidence type="ECO:0000313" key="1">
    <source>
        <dbReference type="EMBL" id="MCW1071482.1"/>
    </source>
</evidence>
<proteinExistence type="predicted"/>
<gene>
    <name evidence="1" type="ORF">OJ930_00090</name>
</gene>
<organism evidence="1 2">
    <name type="scientific">Streptococcus anginosus</name>
    <dbReference type="NCBI Taxonomy" id="1328"/>
    <lineage>
        <taxon>Bacteria</taxon>
        <taxon>Bacillati</taxon>
        <taxon>Bacillota</taxon>
        <taxon>Bacilli</taxon>
        <taxon>Lactobacillales</taxon>
        <taxon>Streptococcaceae</taxon>
        <taxon>Streptococcus</taxon>
        <taxon>Streptococcus anginosus group</taxon>
    </lineage>
</organism>
<dbReference type="EMBL" id="JAPAIK010000001">
    <property type="protein sequence ID" value="MCW1071482.1"/>
    <property type="molecule type" value="Genomic_DNA"/>
</dbReference>
<protein>
    <submittedName>
        <fullName evidence="1">Uncharacterized protein</fullName>
    </submittedName>
</protein>
<accession>A0AAW5TE71</accession>
<comment type="caution">
    <text evidence="1">The sequence shown here is derived from an EMBL/GenBank/DDBJ whole genome shotgun (WGS) entry which is preliminary data.</text>
</comment>
<name>A0AAW5TE71_STRAP</name>
<dbReference type="RefSeq" id="WP_150888652.1">
    <property type="nucleotide sequence ID" value="NZ_CP118046.1"/>
</dbReference>
<dbReference type="Proteomes" id="UP001208853">
    <property type="component" value="Unassembled WGS sequence"/>
</dbReference>